<reference evidence="2 3" key="1">
    <citation type="journal article" date="2023" name="Commun. Biol.">
        <title>Genome analysis of Parmales, the sister group of diatoms, reveals the evolutionary specialization of diatoms from phago-mixotrophs to photoautotrophs.</title>
        <authorList>
            <person name="Ban H."/>
            <person name="Sato S."/>
            <person name="Yoshikawa S."/>
            <person name="Yamada K."/>
            <person name="Nakamura Y."/>
            <person name="Ichinomiya M."/>
            <person name="Sato N."/>
            <person name="Blanc-Mathieu R."/>
            <person name="Endo H."/>
            <person name="Kuwata A."/>
            <person name="Ogata H."/>
        </authorList>
    </citation>
    <scope>NUCLEOTIDE SEQUENCE [LARGE SCALE GENOMIC DNA]</scope>
</reference>
<comment type="caution">
    <text evidence="2">The sequence shown here is derived from an EMBL/GenBank/DDBJ whole genome shotgun (WGS) entry which is preliminary data.</text>
</comment>
<dbReference type="Proteomes" id="UP001165060">
    <property type="component" value="Unassembled WGS sequence"/>
</dbReference>
<accession>A0ABQ6MNR2</accession>
<proteinExistence type="predicted"/>
<keyword evidence="3" id="KW-1185">Reference proteome</keyword>
<evidence type="ECO:0000313" key="2">
    <source>
        <dbReference type="EMBL" id="GMI29916.1"/>
    </source>
</evidence>
<evidence type="ECO:0000256" key="1">
    <source>
        <dbReference type="SAM" id="MobiDB-lite"/>
    </source>
</evidence>
<evidence type="ECO:0000313" key="3">
    <source>
        <dbReference type="Proteomes" id="UP001165060"/>
    </source>
</evidence>
<sequence>MPLHPPPPGSLKRKAPRTASSLKPFQPPPGCSGSGKTLGASKKRVVSELKPFKLPSSGGGGGGGGSTSAKTLGAKKSAPGAPTMRPFKMPTKRAVSVSPKVASVSRRSVSDPVSIVRLRSASEQTYLIVSMFESKVTIRSGHLDADQQIPADKSLSVLKEHVFGQTTVCETFAQRQVAIAESDGYTSGTCPRCNGPGGLDPADLLKKGDAIGDDLDANPWKALCAACGHDE</sequence>
<name>A0ABQ6MNR2_9STRA</name>
<feature type="region of interest" description="Disordered" evidence="1">
    <location>
        <begin position="1"/>
        <end position="94"/>
    </location>
</feature>
<gene>
    <name evidence="2" type="ORF">TeGR_g13676</name>
</gene>
<protein>
    <recommendedName>
        <fullName evidence="4">CR-type domain-containing protein</fullName>
    </recommendedName>
</protein>
<dbReference type="EMBL" id="BRYB01003071">
    <property type="protein sequence ID" value="GMI29916.1"/>
    <property type="molecule type" value="Genomic_DNA"/>
</dbReference>
<evidence type="ECO:0008006" key="4">
    <source>
        <dbReference type="Google" id="ProtNLM"/>
    </source>
</evidence>
<organism evidence="2 3">
    <name type="scientific">Tetraparma gracilis</name>
    <dbReference type="NCBI Taxonomy" id="2962635"/>
    <lineage>
        <taxon>Eukaryota</taxon>
        <taxon>Sar</taxon>
        <taxon>Stramenopiles</taxon>
        <taxon>Ochrophyta</taxon>
        <taxon>Bolidophyceae</taxon>
        <taxon>Parmales</taxon>
        <taxon>Triparmaceae</taxon>
        <taxon>Tetraparma</taxon>
    </lineage>
</organism>
<feature type="compositionally biased region" description="Gly residues" evidence="1">
    <location>
        <begin position="57"/>
        <end position="66"/>
    </location>
</feature>